<dbReference type="EMBL" id="CAEZSF010000149">
    <property type="protein sequence ID" value="CAB4547328.1"/>
    <property type="molecule type" value="Genomic_DNA"/>
</dbReference>
<dbReference type="InterPro" id="IPR015424">
    <property type="entry name" value="PyrdxlP-dep_Trfase"/>
</dbReference>
<evidence type="ECO:0000256" key="3">
    <source>
        <dbReference type="ARBA" id="ARBA00022679"/>
    </source>
</evidence>
<gene>
    <name evidence="6" type="ORF">UFOPK1358_01390</name>
</gene>
<evidence type="ECO:0000256" key="2">
    <source>
        <dbReference type="ARBA" id="ARBA00022576"/>
    </source>
</evidence>
<protein>
    <submittedName>
        <fullName evidence="6">Unannotated protein</fullName>
    </submittedName>
</protein>
<keyword evidence="3" id="KW-0808">Transferase</keyword>
<sequence>MGAEPPLSSSANQQGGTPRSSQVPAAIELPPYPYDRLEPLKQIALDAHGSVIDLSVGTPCDPPAESVLRALVESVDSARSYPPSIGTKQFRSAASDWFRTRLGLQVSPEQIAACVGSKEFVAGLPHWLRLRNPSKDTVLYPAVSYPSYQMGALLAGCRAVAVPLDQHWRLDLSAVDPADVDRALCLWSNTPGNPAGGLDDLSEVAHWGRSHQVPVFSDECYVEFTWDGPPATKGQLPGQSILSSGLDGVVAVHSLSKRSNLAGVRVGFYAGDADLVGYLSEIRKHGGLMVPGPAQHAAVAALSDSASVMQQRDRYWSRLGRVAAVFNSLGLEAPLPAGAFYLWVPAPEGDAWALAERLAQELGLLVSPGEFYGTAAAGFVRVAVVQNEAHLDELERRATSH</sequence>
<dbReference type="Gene3D" id="3.90.1150.10">
    <property type="entry name" value="Aspartate Aminotransferase, domain 1"/>
    <property type="match status" value="1"/>
</dbReference>
<name>A0A6J6CB39_9ZZZZ</name>
<keyword evidence="2" id="KW-0032">Aminotransferase</keyword>
<accession>A0A6J6CB39</accession>
<dbReference type="InterPro" id="IPR015421">
    <property type="entry name" value="PyrdxlP-dep_Trfase_major"/>
</dbReference>
<evidence type="ECO:0000256" key="4">
    <source>
        <dbReference type="SAM" id="MobiDB-lite"/>
    </source>
</evidence>
<dbReference type="AlphaFoldDB" id="A0A6J6CB39"/>
<proteinExistence type="predicted"/>
<comment type="cofactor">
    <cofactor evidence="1">
        <name>pyridoxal 5'-phosphate</name>
        <dbReference type="ChEBI" id="CHEBI:597326"/>
    </cofactor>
</comment>
<feature type="domain" description="Aminotransferase class I/classII large" evidence="5">
    <location>
        <begin position="51"/>
        <end position="394"/>
    </location>
</feature>
<dbReference type="PANTHER" id="PTHR42832:SF3">
    <property type="entry name" value="L-GLUTAMINE--4-(METHYLSULFANYL)-2-OXOBUTANOATE AMINOTRANSFERASE"/>
    <property type="match status" value="1"/>
</dbReference>
<evidence type="ECO:0000259" key="5">
    <source>
        <dbReference type="Pfam" id="PF00155"/>
    </source>
</evidence>
<reference evidence="6" key="1">
    <citation type="submission" date="2020-05" db="EMBL/GenBank/DDBJ databases">
        <authorList>
            <person name="Chiriac C."/>
            <person name="Salcher M."/>
            <person name="Ghai R."/>
            <person name="Kavagutti S V."/>
        </authorList>
    </citation>
    <scope>NUCLEOTIDE SEQUENCE</scope>
</reference>
<dbReference type="Gene3D" id="3.40.640.10">
    <property type="entry name" value="Type I PLP-dependent aspartate aminotransferase-like (Major domain)"/>
    <property type="match status" value="1"/>
</dbReference>
<evidence type="ECO:0000313" key="6">
    <source>
        <dbReference type="EMBL" id="CAB4547328.1"/>
    </source>
</evidence>
<dbReference type="InterPro" id="IPR004839">
    <property type="entry name" value="Aminotransferase_I/II_large"/>
</dbReference>
<feature type="region of interest" description="Disordered" evidence="4">
    <location>
        <begin position="1"/>
        <end position="25"/>
    </location>
</feature>
<feature type="compositionally biased region" description="Polar residues" evidence="4">
    <location>
        <begin position="7"/>
        <end position="23"/>
    </location>
</feature>
<dbReference type="Pfam" id="PF00155">
    <property type="entry name" value="Aminotran_1_2"/>
    <property type="match status" value="1"/>
</dbReference>
<dbReference type="InterPro" id="IPR050881">
    <property type="entry name" value="LL-DAP_aminotransferase"/>
</dbReference>
<dbReference type="InterPro" id="IPR015422">
    <property type="entry name" value="PyrdxlP-dep_Trfase_small"/>
</dbReference>
<dbReference type="PANTHER" id="PTHR42832">
    <property type="entry name" value="AMINO ACID AMINOTRANSFERASE"/>
    <property type="match status" value="1"/>
</dbReference>
<evidence type="ECO:0000256" key="1">
    <source>
        <dbReference type="ARBA" id="ARBA00001933"/>
    </source>
</evidence>
<dbReference type="GO" id="GO:0030170">
    <property type="term" value="F:pyridoxal phosphate binding"/>
    <property type="evidence" value="ECO:0007669"/>
    <property type="project" value="InterPro"/>
</dbReference>
<organism evidence="6">
    <name type="scientific">freshwater metagenome</name>
    <dbReference type="NCBI Taxonomy" id="449393"/>
    <lineage>
        <taxon>unclassified sequences</taxon>
        <taxon>metagenomes</taxon>
        <taxon>ecological metagenomes</taxon>
    </lineage>
</organism>
<dbReference type="GO" id="GO:0008483">
    <property type="term" value="F:transaminase activity"/>
    <property type="evidence" value="ECO:0007669"/>
    <property type="project" value="UniProtKB-KW"/>
</dbReference>
<dbReference type="CDD" id="cd00609">
    <property type="entry name" value="AAT_like"/>
    <property type="match status" value="1"/>
</dbReference>
<dbReference type="SUPFAM" id="SSF53383">
    <property type="entry name" value="PLP-dependent transferases"/>
    <property type="match status" value="1"/>
</dbReference>